<evidence type="ECO:0000256" key="1">
    <source>
        <dbReference type="ARBA" id="ARBA00006479"/>
    </source>
</evidence>
<dbReference type="Gene3D" id="3.30.420.40">
    <property type="match status" value="1"/>
</dbReference>
<feature type="non-terminal residue" evidence="2">
    <location>
        <position position="1"/>
    </location>
</feature>
<sequence>TARIVELALAGDAPCRRAVGDAGRYVGAGVASLCNLLNPTRVVVGGDLGRAGDLLLDPMAEAVSRSAISSAASLVSIVPGVLGDRAEVLGALALVLQVTFNP</sequence>
<dbReference type="PANTHER" id="PTHR18964">
    <property type="entry name" value="ROK (REPRESSOR, ORF, KINASE) FAMILY"/>
    <property type="match status" value="1"/>
</dbReference>
<dbReference type="SUPFAM" id="SSF53067">
    <property type="entry name" value="Actin-like ATPase domain"/>
    <property type="match status" value="1"/>
</dbReference>
<comment type="caution">
    <text evidence="2">The sequence shown here is derived from an EMBL/GenBank/DDBJ whole genome shotgun (WGS) entry which is preliminary data.</text>
</comment>
<dbReference type="InterPro" id="IPR000600">
    <property type="entry name" value="ROK"/>
</dbReference>
<gene>
    <name evidence="2" type="ORF">ACFFNX_38125</name>
</gene>
<dbReference type="PANTHER" id="PTHR18964:SF173">
    <property type="entry name" value="GLUCOKINASE"/>
    <property type="match status" value="1"/>
</dbReference>
<reference evidence="2 3" key="1">
    <citation type="submission" date="2024-09" db="EMBL/GenBank/DDBJ databases">
        <authorList>
            <person name="Sun Q."/>
            <person name="Mori K."/>
        </authorList>
    </citation>
    <scope>NUCLEOTIDE SEQUENCE [LARGE SCALE GENOMIC DNA]</scope>
    <source>
        <strain evidence="2 3">TBRC 0563</strain>
    </source>
</reference>
<comment type="similarity">
    <text evidence="1">Belongs to the ROK (NagC/XylR) family.</text>
</comment>
<dbReference type="Pfam" id="PF00480">
    <property type="entry name" value="ROK"/>
    <property type="match status" value="1"/>
</dbReference>
<accession>A0ABV5YUB5</accession>
<proteinExistence type="inferred from homology"/>
<dbReference type="RefSeq" id="WP_378210963.1">
    <property type="nucleotide sequence ID" value="NZ_JBHLZP010000450.1"/>
</dbReference>
<evidence type="ECO:0000313" key="3">
    <source>
        <dbReference type="Proteomes" id="UP001589627"/>
    </source>
</evidence>
<dbReference type="EMBL" id="JBHLZP010000450">
    <property type="protein sequence ID" value="MFB9837997.1"/>
    <property type="molecule type" value="Genomic_DNA"/>
</dbReference>
<name>A0ABV5YUB5_9ACTN</name>
<keyword evidence="3" id="KW-1185">Reference proteome</keyword>
<dbReference type="Proteomes" id="UP001589627">
    <property type="component" value="Unassembled WGS sequence"/>
</dbReference>
<evidence type="ECO:0000313" key="2">
    <source>
        <dbReference type="EMBL" id="MFB9837997.1"/>
    </source>
</evidence>
<protein>
    <submittedName>
        <fullName evidence="2">ROK family protein</fullName>
    </submittedName>
</protein>
<organism evidence="2 3">
    <name type="scientific">Actinoallomurus acaciae</name>
    <dbReference type="NCBI Taxonomy" id="502577"/>
    <lineage>
        <taxon>Bacteria</taxon>
        <taxon>Bacillati</taxon>
        <taxon>Actinomycetota</taxon>
        <taxon>Actinomycetes</taxon>
        <taxon>Streptosporangiales</taxon>
        <taxon>Thermomonosporaceae</taxon>
        <taxon>Actinoallomurus</taxon>
    </lineage>
</organism>
<dbReference type="InterPro" id="IPR043129">
    <property type="entry name" value="ATPase_NBD"/>
</dbReference>